<evidence type="ECO:0000313" key="4">
    <source>
        <dbReference type="Proteomes" id="UP000233387"/>
    </source>
</evidence>
<dbReference type="Pfam" id="PF04023">
    <property type="entry name" value="FeoA"/>
    <property type="match status" value="1"/>
</dbReference>
<dbReference type="PANTHER" id="PTHR42954">
    <property type="entry name" value="FE(2+) TRANSPORT PROTEIN A"/>
    <property type="match status" value="1"/>
</dbReference>
<organism evidence="3 4">
    <name type="scientific">Raineya orbicola</name>
    <dbReference type="NCBI Taxonomy" id="2016530"/>
    <lineage>
        <taxon>Bacteria</taxon>
        <taxon>Pseudomonadati</taxon>
        <taxon>Bacteroidota</taxon>
        <taxon>Cytophagia</taxon>
        <taxon>Cytophagales</taxon>
        <taxon>Raineyaceae</taxon>
        <taxon>Raineya</taxon>
    </lineage>
</organism>
<protein>
    <submittedName>
        <fullName evidence="3">Fe2+ transport system protein A</fullName>
    </submittedName>
</protein>
<dbReference type="SMART" id="SM00899">
    <property type="entry name" value="FeoA"/>
    <property type="match status" value="1"/>
</dbReference>
<dbReference type="Gene3D" id="2.30.30.90">
    <property type="match status" value="1"/>
</dbReference>
<dbReference type="PANTHER" id="PTHR42954:SF2">
    <property type="entry name" value="FE(2+) TRANSPORT PROTEIN A"/>
    <property type="match status" value="1"/>
</dbReference>
<accession>A0A2N3IIU5</accession>
<gene>
    <name evidence="3" type="ORF">Rain11_0737</name>
</gene>
<dbReference type="InterPro" id="IPR008988">
    <property type="entry name" value="Transcriptional_repressor_C"/>
</dbReference>
<proteinExistence type="predicted"/>
<evidence type="ECO:0000313" key="3">
    <source>
        <dbReference type="EMBL" id="PKQ70216.1"/>
    </source>
</evidence>
<dbReference type="EMBL" id="NKXO01000009">
    <property type="protein sequence ID" value="PKQ70216.1"/>
    <property type="molecule type" value="Genomic_DNA"/>
</dbReference>
<dbReference type="InterPro" id="IPR038157">
    <property type="entry name" value="FeoA_core_dom"/>
</dbReference>
<dbReference type="AlphaFoldDB" id="A0A2N3IIU5"/>
<keyword evidence="4" id="KW-1185">Reference proteome</keyword>
<dbReference type="SUPFAM" id="SSF50037">
    <property type="entry name" value="C-terminal domain of transcriptional repressors"/>
    <property type="match status" value="1"/>
</dbReference>
<dbReference type="Proteomes" id="UP000233387">
    <property type="component" value="Unassembled WGS sequence"/>
</dbReference>
<sequence>MQLHQVSIGKKAKILEFQQRGVFLKLLEMGLLPNITIEVLGKAPLGDPIYISVQETLIALRKSEAQNIVVQIIE</sequence>
<keyword evidence="1" id="KW-0408">Iron</keyword>
<evidence type="ECO:0000256" key="1">
    <source>
        <dbReference type="ARBA" id="ARBA00023004"/>
    </source>
</evidence>
<dbReference type="InterPro" id="IPR052713">
    <property type="entry name" value="FeoA"/>
</dbReference>
<dbReference type="InterPro" id="IPR007167">
    <property type="entry name" value="Fe-transptr_FeoA-like"/>
</dbReference>
<dbReference type="GO" id="GO:0046914">
    <property type="term" value="F:transition metal ion binding"/>
    <property type="evidence" value="ECO:0007669"/>
    <property type="project" value="InterPro"/>
</dbReference>
<comment type="caution">
    <text evidence="3">The sequence shown here is derived from an EMBL/GenBank/DDBJ whole genome shotgun (WGS) entry which is preliminary data.</text>
</comment>
<evidence type="ECO:0000259" key="2">
    <source>
        <dbReference type="SMART" id="SM00899"/>
    </source>
</evidence>
<dbReference type="OrthoDB" id="9811076at2"/>
<reference evidence="3 4" key="1">
    <citation type="submission" date="2017-06" db="EMBL/GenBank/DDBJ databases">
        <title>Raineya orbicola gen. nov., sp. nov. a slightly thermophilic bacterium of the phylum Bacteroidetes and the description of Raineyaceae fam. nov.</title>
        <authorList>
            <person name="Albuquerque L."/>
            <person name="Polonia A.R.M."/>
            <person name="Barroso C."/>
            <person name="Froufe H.J.C."/>
            <person name="Lage O."/>
            <person name="Lobo-Da-Cunha A."/>
            <person name="Egas C."/>
            <person name="Da Costa M.S."/>
        </authorList>
    </citation>
    <scope>NUCLEOTIDE SEQUENCE [LARGE SCALE GENOMIC DNA]</scope>
    <source>
        <strain evidence="3 4">SPSPC-11</strain>
    </source>
</reference>
<name>A0A2N3IIU5_9BACT</name>
<feature type="domain" description="Ferrous iron transporter FeoA-like" evidence="2">
    <location>
        <begin position="1"/>
        <end position="72"/>
    </location>
</feature>
<dbReference type="RefSeq" id="WP_101358003.1">
    <property type="nucleotide sequence ID" value="NZ_NKXO01000009.1"/>
</dbReference>